<keyword evidence="1" id="KW-1133">Transmembrane helix</keyword>
<evidence type="ECO:0000313" key="2">
    <source>
        <dbReference type="EMBL" id="ODJ87636.1"/>
    </source>
</evidence>
<name>A0A7Z0VLV6_9GAMM</name>
<sequence>MRDSVCKVSDNCWVVVELSRNCVRSNCCFIYPNDPVGMNSGRELLFFSYFRRGARCGVGFYEVADQIIHFDNEISDKWVLPFLSTLFVYAAALYNTFFLVLLP</sequence>
<reference evidence="2 3" key="1">
    <citation type="submission" date="2016-06" db="EMBL/GenBank/DDBJ databases">
        <title>Genome sequence of endosymbiont of Candidatus Endolucinida thiodiazotropha.</title>
        <authorList>
            <person name="Poehlein A."/>
            <person name="Koenig S."/>
            <person name="Heiden S.E."/>
            <person name="Thuermer A."/>
            <person name="Voget S."/>
            <person name="Daniel R."/>
            <person name="Markert S."/>
            <person name="Gros O."/>
            <person name="Schweder T."/>
        </authorList>
    </citation>
    <scope>NUCLEOTIDE SEQUENCE [LARGE SCALE GENOMIC DNA]</scope>
    <source>
        <strain evidence="2 3">COS</strain>
    </source>
</reference>
<evidence type="ECO:0000256" key="1">
    <source>
        <dbReference type="SAM" id="Phobius"/>
    </source>
</evidence>
<keyword evidence="1" id="KW-0472">Membrane</keyword>
<evidence type="ECO:0000313" key="3">
    <source>
        <dbReference type="Proteomes" id="UP000094769"/>
    </source>
</evidence>
<dbReference type="EMBL" id="MARB01000010">
    <property type="protein sequence ID" value="ODJ87636.1"/>
    <property type="molecule type" value="Genomic_DNA"/>
</dbReference>
<protein>
    <submittedName>
        <fullName evidence="2">Uncharacterized protein</fullName>
    </submittedName>
</protein>
<accession>A0A7Z0VLV6</accession>
<feature type="transmembrane region" description="Helical" evidence="1">
    <location>
        <begin position="78"/>
        <end position="102"/>
    </location>
</feature>
<dbReference type="AlphaFoldDB" id="A0A7Z0VLV6"/>
<proteinExistence type="predicted"/>
<organism evidence="2 3">
    <name type="scientific">Candidatus Thiodiazotropha endolucinida</name>
    <dbReference type="NCBI Taxonomy" id="1655433"/>
    <lineage>
        <taxon>Bacteria</taxon>
        <taxon>Pseudomonadati</taxon>
        <taxon>Pseudomonadota</taxon>
        <taxon>Gammaproteobacteria</taxon>
        <taxon>Chromatiales</taxon>
        <taxon>Sedimenticolaceae</taxon>
        <taxon>Candidatus Thiodiazotropha</taxon>
    </lineage>
</organism>
<keyword evidence="1" id="KW-0812">Transmembrane</keyword>
<keyword evidence="3" id="KW-1185">Reference proteome</keyword>
<dbReference type="Proteomes" id="UP000094769">
    <property type="component" value="Unassembled WGS sequence"/>
</dbReference>
<gene>
    <name evidence="2" type="ORF">CODIS_20510</name>
</gene>
<comment type="caution">
    <text evidence="2">The sequence shown here is derived from an EMBL/GenBank/DDBJ whole genome shotgun (WGS) entry which is preliminary data.</text>
</comment>